<evidence type="ECO:0000313" key="2">
    <source>
        <dbReference type="EMBL" id="SMP16997.1"/>
    </source>
</evidence>
<evidence type="ECO:0008006" key="4">
    <source>
        <dbReference type="Google" id="ProtNLM"/>
    </source>
</evidence>
<accession>A0ABY1NSN8</accession>
<dbReference type="RefSeq" id="WP_219956992.1">
    <property type="nucleotide sequence ID" value="NZ_FXUA01000002.1"/>
</dbReference>
<comment type="caution">
    <text evidence="2">The sequence shown here is derived from an EMBL/GenBank/DDBJ whole genome shotgun (WGS) entry which is preliminary data.</text>
</comment>
<name>A0ABY1NSN8_9BACT</name>
<reference evidence="2 3" key="1">
    <citation type="submission" date="2017-05" db="EMBL/GenBank/DDBJ databases">
        <authorList>
            <person name="Varghese N."/>
            <person name="Submissions S."/>
        </authorList>
    </citation>
    <scope>NUCLEOTIDE SEQUENCE [LARGE SCALE GENOMIC DNA]</scope>
    <source>
        <strain evidence="2 3">DSM 15360</strain>
    </source>
</reference>
<sequence>MNNWLKENENVFAFNVKGDIVFAPDAESGRNGYFCMGCNRVMQAVKSKKGTFFPYFRHDASASKGLPKCTYKDETFRHKLAKDILQIEKQIKVPDILKHPPIGINSPPNLIEASHVISAEIAKTELTFYEDENCEIRWGKNENVKEKNLLIKPDISFFDKEGKPTLLIEIVATHKIDEEKFLKLQRLGIDTVQVVIPKASIEDIRNFNKHIKYIKWVYNHVEQKSEYIQLPPSNGTGILSTDEIPDYFFKESFKCRAAQIRDLIRRIGVCLESEQYRTVKQHLESEIQRVESSTERIKSEQEEYRSFSRADWESRNSVELERIKTEEAKFKREERDFRKKSEDLVTRYYTKRGKIDDEQRKVDEESRNLFGAEEQSRLSIEGRRSENNRTTERVSKDIDGERNLIKNYTKRREELPNEFEQNKARELCDFKSISKQFKNEEESIDERRNGIIKSTREFEEQIGREFETRRRDLIKRMDSEEFERSELLSSSNNPTIQGWKSLHDLETSTAQLKRARAAFDSFKEKHFKNWED</sequence>
<dbReference type="EMBL" id="FXUA01000002">
    <property type="protein sequence ID" value="SMP16997.1"/>
    <property type="molecule type" value="Genomic_DNA"/>
</dbReference>
<feature type="compositionally biased region" description="Basic and acidic residues" evidence="1">
    <location>
        <begin position="374"/>
        <end position="392"/>
    </location>
</feature>
<gene>
    <name evidence="2" type="ORF">SAMN06265367_102698</name>
</gene>
<protein>
    <recommendedName>
        <fullName evidence="4">Competence protein CoiA-like family protein</fullName>
    </recommendedName>
</protein>
<proteinExistence type="predicted"/>
<keyword evidence="3" id="KW-1185">Reference proteome</keyword>
<evidence type="ECO:0000313" key="3">
    <source>
        <dbReference type="Proteomes" id="UP001157915"/>
    </source>
</evidence>
<feature type="region of interest" description="Disordered" evidence="1">
    <location>
        <begin position="373"/>
        <end position="392"/>
    </location>
</feature>
<dbReference type="Proteomes" id="UP001157915">
    <property type="component" value="Unassembled WGS sequence"/>
</dbReference>
<organism evidence="2 3">
    <name type="scientific">Algoriphagus winogradskyi</name>
    <dbReference type="NCBI Taxonomy" id="237017"/>
    <lineage>
        <taxon>Bacteria</taxon>
        <taxon>Pseudomonadati</taxon>
        <taxon>Bacteroidota</taxon>
        <taxon>Cytophagia</taxon>
        <taxon>Cytophagales</taxon>
        <taxon>Cyclobacteriaceae</taxon>
        <taxon>Algoriphagus</taxon>
    </lineage>
</organism>
<evidence type="ECO:0000256" key="1">
    <source>
        <dbReference type="SAM" id="MobiDB-lite"/>
    </source>
</evidence>